<protein>
    <recommendedName>
        <fullName evidence="2">Ribosome-binding factor A</fullName>
    </recommendedName>
</protein>
<evidence type="ECO:0000256" key="2">
    <source>
        <dbReference type="HAMAP-Rule" id="MF_00003"/>
    </source>
</evidence>
<dbReference type="SUPFAM" id="SSF89919">
    <property type="entry name" value="Ribosome-binding factor A, RbfA"/>
    <property type="match status" value="1"/>
</dbReference>
<dbReference type="Gene3D" id="3.30.300.20">
    <property type="match status" value="1"/>
</dbReference>
<evidence type="ECO:0000313" key="3">
    <source>
        <dbReference type="EMBL" id="PIS40982.1"/>
    </source>
</evidence>
<name>A0A2H0YTA4_9BACT</name>
<keyword evidence="2" id="KW-0963">Cytoplasm</keyword>
<dbReference type="AlphaFoldDB" id="A0A2H0YTA4"/>
<dbReference type="GO" id="GO:0005829">
    <property type="term" value="C:cytosol"/>
    <property type="evidence" value="ECO:0007669"/>
    <property type="project" value="TreeGrafter"/>
</dbReference>
<dbReference type="PANTHER" id="PTHR33515">
    <property type="entry name" value="RIBOSOME-BINDING FACTOR A, CHLOROPLASTIC-RELATED"/>
    <property type="match status" value="1"/>
</dbReference>
<organism evidence="3 4">
    <name type="scientific">Candidatus Kerfeldbacteria bacterium CG08_land_8_20_14_0_20_43_14</name>
    <dbReference type="NCBI Taxonomy" id="2014246"/>
    <lineage>
        <taxon>Bacteria</taxon>
        <taxon>Candidatus Kerfeldiibacteriota</taxon>
    </lineage>
</organism>
<comment type="subunit">
    <text evidence="2">Monomer. Binds 30S ribosomal subunits, but not 50S ribosomal subunits or 70S ribosomes.</text>
</comment>
<dbReference type="GO" id="GO:0043024">
    <property type="term" value="F:ribosomal small subunit binding"/>
    <property type="evidence" value="ECO:0007669"/>
    <property type="project" value="TreeGrafter"/>
</dbReference>
<gene>
    <name evidence="2 3" type="primary">rbfA</name>
    <name evidence="3" type="ORF">COT26_00460</name>
</gene>
<comment type="similarity">
    <text evidence="2">Belongs to the RbfA family.</text>
</comment>
<evidence type="ECO:0000313" key="4">
    <source>
        <dbReference type="Proteomes" id="UP000236845"/>
    </source>
</evidence>
<dbReference type="InterPro" id="IPR023799">
    <property type="entry name" value="RbfA_dom_sf"/>
</dbReference>
<dbReference type="PANTHER" id="PTHR33515:SF1">
    <property type="entry name" value="RIBOSOME-BINDING FACTOR A, CHLOROPLASTIC-RELATED"/>
    <property type="match status" value="1"/>
</dbReference>
<dbReference type="Proteomes" id="UP000236845">
    <property type="component" value="Unassembled WGS sequence"/>
</dbReference>
<accession>A0A2H0YTA4</accession>
<proteinExistence type="inferred from homology"/>
<evidence type="ECO:0000256" key="1">
    <source>
        <dbReference type="ARBA" id="ARBA00022517"/>
    </source>
</evidence>
<sequence>MSLKRINQLNSLLQQKLGEIFLTEFNFPPPALVSIIRVETTGDIRHAKIFLSVIPDEYAGGALALIKKRLPFLQHELMKTLVLQRIPSLHFVIDIREKKAQKIGALLDKVKKDLE</sequence>
<dbReference type="NCBIfam" id="TIGR00082">
    <property type="entry name" value="rbfA"/>
    <property type="match status" value="1"/>
</dbReference>
<comment type="function">
    <text evidence="2">One of several proteins that assist in the late maturation steps of the functional core of the 30S ribosomal subunit. Associates with free 30S ribosomal subunits (but not with 30S subunits that are part of 70S ribosomes or polysomes). Required for efficient processing of 16S rRNA. May interact with the 5'-terminal helix region of 16S rRNA.</text>
</comment>
<dbReference type="Pfam" id="PF02033">
    <property type="entry name" value="RBFA"/>
    <property type="match status" value="1"/>
</dbReference>
<comment type="caution">
    <text evidence="3">The sequence shown here is derived from an EMBL/GenBank/DDBJ whole genome shotgun (WGS) entry which is preliminary data.</text>
</comment>
<keyword evidence="1 2" id="KW-0690">Ribosome biogenesis</keyword>
<dbReference type="InterPro" id="IPR000238">
    <property type="entry name" value="RbfA"/>
</dbReference>
<dbReference type="InterPro" id="IPR015946">
    <property type="entry name" value="KH_dom-like_a/b"/>
</dbReference>
<dbReference type="EMBL" id="PEXW01000012">
    <property type="protein sequence ID" value="PIS40982.1"/>
    <property type="molecule type" value="Genomic_DNA"/>
</dbReference>
<dbReference type="HAMAP" id="MF_00003">
    <property type="entry name" value="RbfA"/>
    <property type="match status" value="1"/>
</dbReference>
<comment type="subcellular location">
    <subcellularLocation>
        <location evidence="2">Cytoplasm</location>
    </subcellularLocation>
</comment>
<dbReference type="GO" id="GO:0030490">
    <property type="term" value="P:maturation of SSU-rRNA"/>
    <property type="evidence" value="ECO:0007669"/>
    <property type="project" value="UniProtKB-UniRule"/>
</dbReference>
<reference evidence="4" key="1">
    <citation type="submission" date="2017-09" db="EMBL/GenBank/DDBJ databases">
        <title>Depth-based differentiation of microbial function through sediment-hosted aquifers and enrichment of novel symbionts in the deep terrestrial subsurface.</title>
        <authorList>
            <person name="Probst A.J."/>
            <person name="Ladd B."/>
            <person name="Jarett J.K."/>
            <person name="Geller-Mcgrath D.E."/>
            <person name="Sieber C.M.K."/>
            <person name="Emerson J.B."/>
            <person name="Anantharaman K."/>
            <person name="Thomas B.C."/>
            <person name="Malmstrom R."/>
            <person name="Stieglmeier M."/>
            <person name="Klingl A."/>
            <person name="Woyke T."/>
            <person name="Ryan C.M."/>
            <person name="Banfield J.F."/>
        </authorList>
    </citation>
    <scope>NUCLEOTIDE SEQUENCE [LARGE SCALE GENOMIC DNA]</scope>
</reference>